<protein>
    <recommendedName>
        <fullName evidence="3">Zygote-specific protein</fullName>
    </recommendedName>
</protein>
<dbReference type="AlphaFoldDB" id="A0A545UYQ3"/>
<sequence>MGCERTSHATLPCPALPLPFSEKLDSEMMRDHKIIFPFLVGTAAAGPLAYGICQAGCAGVVMACYGAAGATWGATAGASAAPTVIACNLAFGKCQAACVVAGCSPTP</sequence>
<dbReference type="PANTHER" id="PTHR37475">
    <property type="entry name" value="ZYGOTE-SPECIFIC CLASS V COPY B GENE PROTEIN"/>
    <property type="match status" value="1"/>
</dbReference>
<comment type="caution">
    <text evidence="1">The sequence shown here is derived from an EMBL/GenBank/DDBJ whole genome shotgun (WGS) entry which is preliminary data.</text>
</comment>
<proteinExistence type="predicted"/>
<name>A0A545UYQ3_9HYPO</name>
<evidence type="ECO:0000313" key="1">
    <source>
        <dbReference type="EMBL" id="TQV94615.1"/>
    </source>
</evidence>
<dbReference type="STRING" id="43265.A0A545UYQ3"/>
<keyword evidence="2" id="KW-1185">Reference proteome</keyword>
<dbReference type="Proteomes" id="UP000315783">
    <property type="component" value="Unassembled WGS sequence"/>
</dbReference>
<dbReference type="EMBL" id="SPUK01000009">
    <property type="protein sequence ID" value="TQV94615.1"/>
    <property type="molecule type" value="Genomic_DNA"/>
</dbReference>
<organism evidence="1 2">
    <name type="scientific">Cordyceps javanica</name>
    <dbReference type="NCBI Taxonomy" id="43265"/>
    <lineage>
        <taxon>Eukaryota</taxon>
        <taxon>Fungi</taxon>
        <taxon>Dikarya</taxon>
        <taxon>Ascomycota</taxon>
        <taxon>Pezizomycotina</taxon>
        <taxon>Sordariomycetes</taxon>
        <taxon>Hypocreomycetidae</taxon>
        <taxon>Hypocreales</taxon>
        <taxon>Cordycipitaceae</taxon>
        <taxon>Cordyceps</taxon>
    </lineage>
</organism>
<evidence type="ECO:0000313" key="2">
    <source>
        <dbReference type="Proteomes" id="UP000315783"/>
    </source>
</evidence>
<gene>
    <name evidence="1" type="ORF">IF1G_06626</name>
</gene>
<reference evidence="1 2" key="1">
    <citation type="journal article" date="2019" name="Appl. Microbiol. Biotechnol.">
        <title>Genome sequence of Isaria javanica and comparative genome analysis insights into family S53 peptidase evolution in fungal entomopathogens.</title>
        <authorList>
            <person name="Lin R."/>
            <person name="Zhang X."/>
            <person name="Xin B."/>
            <person name="Zou M."/>
            <person name="Gao Y."/>
            <person name="Qin F."/>
            <person name="Hu Q."/>
            <person name="Xie B."/>
            <person name="Cheng X."/>
        </authorList>
    </citation>
    <scope>NUCLEOTIDE SEQUENCE [LARGE SCALE GENOMIC DNA]</scope>
    <source>
        <strain evidence="1 2">IJ1G</strain>
    </source>
</reference>
<dbReference type="PANTHER" id="PTHR37475:SF1">
    <property type="entry name" value="ZYGOTE-SPECIFIC PROTEIN"/>
    <property type="match status" value="1"/>
</dbReference>
<evidence type="ECO:0008006" key="3">
    <source>
        <dbReference type="Google" id="ProtNLM"/>
    </source>
</evidence>
<accession>A0A545UYQ3</accession>